<reference evidence="1 2" key="1">
    <citation type="journal article" date="2018" name="Nat. Biotechnol.">
        <title>A standardized bacterial taxonomy based on genome phylogeny substantially revises the tree of life.</title>
        <authorList>
            <person name="Parks D.H."/>
            <person name="Chuvochina M."/>
            <person name="Waite D.W."/>
            <person name="Rinke C."/>
            <person name="Skarshewski A."/>
            <person name="Chaumeil P.A."/>
            <person name="Hugenholtz P."/>
        </authorList>
    </citation>
    <scope>NUCLEOTIDE SEQUENCE [LARGE SCALE GENOMIC DNA]</scope>
    <source>
        <strain evidence="1">UBA8739</strain>
    </source>
</reference>
<dbReference type="EMBL" id="DMAI01000300">
    <property type="protein sequence ID" value="HAE49356.1"/>
    <property type="molecule type" value="Genomic_DNA"/>
</dbReference>
<proteinExistence type="predicted"/>
<gene>
    <name evidence="1" type="ORF">DCK97_18215</name>
</gene>
<dbReference type="Gene3D" id="3.90.1150.10">
    <property type="entry name" value="Aspartate Aminotransferase, domain 1"/>
    <property type="match status" value="1"/>
</dbReference>
<dbReference type="Proteomes" id="UP000257706">
    <property type="component" value="Unassembled WGS sequence"/>
</dbReference>
<feature type="non-terminal residue" evidence="1">
    <location>
        <position position="1"/>
    </location>
</feature>
<name>A0A3B9INP2_9PROT</name>
<evidence type="ECO:0000313" key="1">
    <source>
        <dbReference type="EMBL" id="HAE49356.1"/>
    </source>
</evidence>
<accession>A0A3B9INP2</accession>
<sequence>DLARIGVLGGVPASRLYPGKFEDLLIVAATETNTDGDLVAFEKALRGVL</sequence>
<comment type="caution">
    <text evidence="1">The sequence shown here is derived from an EMBL/GenBank/DDBJ whole genome shotgun (WGS) entry which is preliminary data.</text>
</comment>
<evidence type="ECO:0000313" key="2">
    <source>
        <dbReference type="Proteomes" id="UP000257706"/>
    </source>
</evidence>
<dbReference type="AlphaFoldDB" id="A0A3B9INP2"/>
<dbReference type="InterPro" id="IPR015422">
    <property type="entry name" value="PyrdxlP-dep_Trfase_small"/>
</dbReference>
<organism evidence="1 2">
    <name type="scientific">Tistrella mobilis</name>
    <dbReference type="NCBI Taxonomy" id="171437"/>
    <lineage>
        <taxon>Bacteria</taxon>
        <taxon>Pseudomonadati</taxon>
        <taxon>Pseudomonadota</taxon>
        <taxon>Alphaproteobacteria</taxon>
        <taxon>Geminicoccales</taxon>
        <taxon>Geminicoccaceae</taxon>
        <taxon>Tistrella</taxon>
    </lineage>
</organism>
<protein>
    <submittedName>
        <fullName evidence="1">Glycine dehydrogenase</fullName>
    </submittedName>
</protein>